<dbReference type="EMBL" id="JACEIK010054351">
    <property type="protein sequence ID" value="MCE5167140.1"/>
    <property type="molecule type" value="Genomic_DNA"/>
</dbReference>
<evidence type="ECO:0000313" key="1">
    <source>
        <dbReference type="EMBL" id="MCE5167140.1"/>
    </source>
</evidence>
<comment type="caution">
    <text evidence="1">The sequence shown here is derived from an EMBL/GenBank/DDBJ whole genome shotgun (WGS) entry which is preliminary data.</text>
</comment>
<feature type="non-terminal residue" evidence="1">
    <location>
        <position position="1"/>
    </location>
</feature>
<sequence length="56" mass="6588">NPERVDQPIFREMPYMSSHLRCIEDKDVAMPEERDVAMPENANVESVEDDKEIIRL</sequence>
<accession>A0ABS8Y930</accession>
<name>A0ABS8Y930_DATST</name>
<organism evidence="1 2">
    <name type="scientific">Datura stramonium</name>
    <name type="common">Jimsonweed</name>
    <name type="synonym">Common thornapple</name>
    <dbReference type="NCBI Taxonomy" id="4076"/>
    <lineage>
        <taxon>Eukaryota</taxon>
        <taxon>Viridiplantae</taxon>
        <taxon>Streptophyta</taxon>
        <taxon>Embryophyta</taxon>
        <taxon>Tracheophyta</taxon>
        <taxon>Spermatophyta</taxon>
        <taxon>Magnoliopsida</taxon>
        <taxon>eudicotyledons</taxon>
        <taxon>Gunneridae</taxon>
        <taxon>Pentapetalae</taxon>
        <taxon>asterids</taxon>
        <taxon>lamiids</taxon>
        <taxon>Solanales</taxon>
        <taxon>Solanaceae</taxon>
        <taxon>Solanoideae</taxon>
        <taxon>Datureae</taxon>
        <taxon>Datura</taxon>
    </lineage>
</organism>
<proteinExistence type="predicted"/>
<protein>
    <submittedName>
        <fullName evidence="1">Uncharacterized protein</fullName>
    </submittedName>
</protein>
<dbReference type="Proteomes" id="UP000823775">
    <property type="component" value="Unassembled WGS sequence"/>
</dbReference>
<gene>
    <name evidence="1" type="ORF">HAX54_039308</name>
</gene>
<keyword evidence="2" id="KW-1185">Reference proteome</keyword>
<evidence type="ECO:0000313" key="2">
    <source>
        <dbReference type="Proteomes" id="UP000823775"/>
    </source>
</evidence>
<reference evidence="1 2" key="1">
    <citation type="journal article" date="2021" name="BMC Genomics">
        <title>Datura genome reveals duplications of psychoactive alkaloid biosynthetic genes and high mutation rate following tissue culture.</title>
        <authorList>
            <person name="Rajewski A."/>
            <person name="Carter-House D."/>
            <person name="Stajich J."/>
            <person name="Litt A."/>
        </authorList>
    </citation>
    <scope>NUCLEOTIDE SEQUENCE [LARGE SCALE GENOMIC DNA]</scope>
    <source>
        <strain evidence="1">AR-01</strain>
    </source>
</reference>